<dbReference type="PANTHER" id="PTHR44846">
    <property type="entry name" value="MANNOSYL-D-GLYCERATE TRANSPORT/METABOLISM SYSTEM REPRESSOR MNGR-RELATED"/>
    <property type="match status" value="1"/>
</dbReference>
<sequence length="257" mass="30229">MLLEKTSPVPLHIQLRKIILSMIESGKLKPGDKLFSESEFCKKYNISRMTVRRVISDLANEGYIQRVAGKGSFVCEPKIIEKLTYVSTFTDDMICRGLMPDRKLLERRIEDPYPKIAEMLNLDSEDKIIYVKMLLYANHEPICLQNVYLPYRIFFKFMETSEEEIERRDLCEILNTFIDRPVLWAKQSVEAVLLKAKEAKLLEVSTNIPGLLCERVTFDELDTPIEYVTFLYRADRYKFMIDKRNVLHQNNKRSIEK</sequence>
<dbReference type="PROSITE" id="PS50949">
    <property type="entry name" value="HTH_GNTR"/>
    <property type="match status" value="1"/>
</dbReference>
<dbReference type="CDD" id="cd07377">
    <property type="entry name" value="WHTH_GntR"/>
    <property type="match status" value="1"/>
</dbReference>
<dbReference type="SUPFAM" id="SSF46785">
    <property type="entry name" value="Winged helix' DNA-binding domain"/>
    <property type="match status" value="1"/>
</dbReference>
<name>A0A1V5STL7_9BACT</name>
<dbReference type="Gene3D" id="3.40.1410.10">
    <property type="entry name" value="Chorismate lyase-like"/>
    <property type="match status" value="1"/>
</dbReference>
<dbReference type="InterPro" id="IPR011663">
    <property type="entry name" value="UTRA"/>
</dbReference>
<evidence type="ECO:0000256" key="3">
    <source>
        <dbReference type="ARBA" id="ARBA00023163"/>
    </source>
</evidence>
<evidence type="ECO:0000259" key="4">
    <source>
        <dbReference type="PROSITE" id="PS50949"/>
    </source>
</evidence>
<keyword evidence="1" id="KW-0805">Transcription regulation</keyword>
<dbReference type="Pfam" id="PF07702">
    <property type="entry name" value="UTRA"/>
    <property type="match status" value="1"/>
</dbReference>
<gene>
    <name evidence="5" type="primary">yvoA_2</name>
    <name evidence="5" type="ORF">BWY41_01260</name>
</gene>
<dbReference type="SUPFAM" id="SSF64288">
    <property type="entry name" value="Chorismate lyase-like"/>
    <property type="match status" value="1"/>
</dbReference>
<dbReference type="InterPro" id="IPR028978">
    <property type="entry name" value="Chorismate_lyase_/UTRA_dom_sf"/>
</dbReference>
<evidence type="ECO:0000313" key="5">
    <source>
        <dbReference type="EMBL" id="OQA57541.1"/>
    </source>
</evidence>
<evidence type="ECO:0000256" key="2">
    <source>
        <dbReference type="ARBA" id="ARBA00023125"/>
    </source>
</evidence>
<dbReference type="SMART" id="SM00866">
    <property type="entry name" value="UTRA"/>
    <property type="match status" value="1"/>
</dbReference>
<dbReference type="PANTHER" id="PTHR44846:SF1">
    <property type="entry name" value="MANNOSYL-D-GLYCERATE TRANSPORT_METABOLISM SYSTEM REPRESSOR MNGR-RELATED"/>
    <property type="match status" value="1"/>
</dbReference>
<comment type="caution">
    <text evidence="5">The sequence shown here is derived from an EMBL/GenBank/DDBJ whole genome shotgun (WGS) entry which is preliminary data.</text>
</comment>
<protein>
    <submittedName>
        <fullName evidence="5">HTH-type transcriptional repressor YvoA</fullName>
    </submittedName>
</protein>
<dbReference type="EMBL" id="MWBQ01000089">
    <property type="protein sequence ID" value="OQA57541.1"/>
    <property type="molecule type" value="Genomic_DNA"/>
</dbReference>
<dbReference type="InterPro" id="IPR050679">
    <property type="entry name" value="Bact_HTH_transcr_reg"/>
</dbReference>
<feature type="domain" description="HTH gntR-type" evidence="4">
    <location>
        <begin position="9"/>
        <end position="77"/>
    </location>
</feature>
<dbReference type="GO" id="GO:0003677">
    <property type="term" value="F:DNA binding"/>
    <property type="evidence" value="ECO:0007669"/>
    <property type="project" value="UniProtKB-KW"/>
</dbReference>
<evidence type="ECO:0000256" key="1">
    <source>
        <dbReference type="ARBA" id="ARBA00023015"/>
    </source>
</evidence>
<dbReference type="Pfam" id="PF00392">
    <property type="entry name" value="GntR"/>
    <property type="match status" value="1"/>
</dbReference>
<dbReference type="SMART" id="SM00345">
    <property type="entry name" value="HTH_GNTR"/>
    <property type="match status" value="1"/>
</dbReference>
<accession>A0A1V5STL7</accession>
<keyword evidence="2" id="KW-0238">DNA-binding</keyword>
<reference evidence="5" key="1">
    <citation type="submission" date="2017-02" db="EMBL/GenBank/DDBJ databases">
        <title>Delving into the versatile metabolic prowess of the omnipresent phylum Bacteroidetes.</title>
        <authorList>
            <person name="Nobu M.K."/>
            <person name="Mei R."/>
            <person name="Narihiro T."/>
            <person name="Kuroda K."/>
            <person name="Liu W.-T."/>
        </authorList>
    </citation>
    <scope>NUCLEOTIDE SEQUENCE</scope>
    <source>
        <strain evidence="5">ADurb.Bin276</strain>
    </source>
</reference>
<dbReference type="Gene3D" id="1.10.10.10">
    <property type="entry name" value="Winged helix-like DNA-binding domain superfamily/Winged helix DNA-binding domain"/>
    <property type="match status" value="1"/>
</dbReference>
<dbReference type="InterPro" id="IPR036388">
    <property type="entry name" value="WH-like_DNA-bd_sf"/>
</dbReference>
<dbReference type="InterPro" id="IPR036390">
    <property type="entry name" value="WH_DNA-bd_sf"/>
</dbReference>
<dbReference type="InterPro" id="IPR000524">
    <property type="entry name" value="Tscrpt_reg_HTH_GntR"/>
</dbReference>
<dbReference type="AlphaFoldDB" id="A0A1V5STL7"/>
<dbReference type="GO" id="GO:0003700">
    <property type="term" value="F:DNA-binding transcription factor activity"/>
    <property type="evidence" value="ECO:0007669"/>
    <property type="project" value="InterPro"/>
</dbReference>
<proteinExistence type="predicted"/>
<keyword evidence="3" id="KW-0804">Transcription</keyword>
<dbReference type="PRINTS" id="PR00035">
    <property type="entry name" value="HTHGNTR"/>
</dbReference>
<dbReference type="Proteomes" id="UP000485569">
    <property type="component" value="Unassembled WGS sequence"/>
</dbReference>
<organism evidence="5">
    <name type="scientific">Candidatus Atribacter allofermentans</name>
    <dbReference type="NCBI Taxonomy" id="1852833"/>
    <lineage>
        <taxon>Bacteria</taxon>
        <taxon>Pseudomonadati</taxon>
        <taxon>Atribacterota</taxon>
        <taxon>Atribacteria</taxon>
        <taxon>Atribacterales</taxon>
        <taxon>Atribacteraceae</taxon>
        <taxon>Atribacter</taxon>
    </lineage>
</organism>
<dbReference type="GO" id="GO:0045892">
    <property type="term" value="P:negative regulation of DNA-templated transcription"/>
    <property type="evidence" value="ECO:0007669"/>
    <property type="project" value="TreeGrafter"/>
</dbReference>